<dbReference type="Gene3D" id="1.10.3720.10">
    <property type="entry name" value="MetI-like"/>
    <property type="match status" value="1"/>
</dbReference>
<evidence type="ECO:0000313" key="6">
    <source>
        <dbReference type="EMBL" id="QND43763.1"/>
    </source>
</evidence>
<feature type="transmembrane region" description="Helical" evidence="5">
    <location>
        <begin position="33"/>
        <end position="55"/>
    </location>
</feature>
<keyword evidence="6" id="KW-0614">Plasmid</keyword>
<organism evidence="6 7">
    <name type="scientific">Rhizobium leguminosarum bv. viciae</name>
    <dbReference type="NCBI Taxonomy" id="387"/>
    <lineage>
        <taxon>Bacteria</taxon>
        <taxon>Pseudomonadati</taxon>
        <taxon>Pseudomonadota</taxon>
        <taxon>Alphaproteobacteria</taxon>
        <taxon>Hyphomicrobiales</taxon>
        <taxon>Rhizobiaceae</taxon>
        <taxon>Rhizobium/Agrobacterium group</taxon>
        <taxon>Rhizobium</taxon>
    </lineage>
</organism>
<dbReference type="Proteomes" id="UP000515518">
    <property type="component" value="Plasmid p_1"/>
</dbReference>
<evidence type="ECO:0000256" key="3">
    <source>
        <dbReference type="ARBA" id="ARBA00022989"/>
    </source>
</evidence>
<proteinExistence type="predicted"/>
<dbReference type="AlphaFoldDB" id="A0A7G6RND1"/>
<evidence type="ECO:0000256" key="1">
    <source>
        <dbReference type="ARBA" id="ARBA00004141"/>
    </source>
</evidence>
<evidence type="ECO:0000313" key="7">
    <source>
        <dbReference type="Proteomes" id="UP000515518"/>
    </source>
</evidence>
<evidence type="ECO:0000256" key="5">
    <source>
        <dbReference type="SAM" id="Phobius"/>
    </source>
</evidence>
<comment type="subcellular location">
    <subcellularLocation>
        <location evidence="1">Membrane</location>
        <topology evidence="1">Multi-pass membrane protein</topology>
    </subcellularLocation>
</comment>
<keyword evidence="3 5" id="KW-1133">Transmembrane helix</keyword>
<dbReference type="InterPro" id="IPR035906">
    <property type="entry name" value="MetI-like_sf"/>
</dbReference>
<evidence type="ECO:0000256" key="2">
    <source>
        <dbReference type="ARBA" id="ARBA00022692"/>
    </source>
</evidence>
<geneLocation type="plasmid" evidence="6 7">
    <name>p_1</name>
</geneLocation>
<accession>A0A7G6RND1</accession>
<evidence type="ECO:0000256" key="4">
    <source>
        <dbReference type="ARBA" id="ARBA00023136"/>
    </source>
</evidence>
<protein>
    <submittedName>
        <fullName evidence="6">Uncharacterized protein</fullName>
    </submittedName>
</protein>
<reference evidence="7" key="1">
    <citation type="journal article" date="2020" name="Mol. Plant Microbe">
        <title>Rhizobial microsymbionts of the narrowly endemic Oxytropis species growing in Kamchatka are characterized by significant genetic diversity and possess a set of genes that are associated with T3SS and T6SS secretion systems and can affect the development of symbiosis.</title>
        <authorList>
            <person name="Safronova V."/>
            <person name="Guro P."/>
            <person name="Sazanova A."/>
            <person name="Kuznetsova I."/>
            <person name="Belimov A."/>
            <person name="Yakubov V."/>
            <person name="Chirak E."/>
            <person name="Afonin A."/>
            <person name="Gogolev Y."/>
            <person name="Andronov E."/>
            <person name="Tikhonovich I."/>
        </authorList>
    </citation>
    <scope>NUCLEOTIDE SEQUENCE [LARGE SCALE GENOMIC DNA]</scope>
    <source>
        <strain evidence="7">RCAM0610</strain>
        <plasmid evidence="7">p_1</plasmid>
    </source>
</reference>
<name>A0A7G6RND1_RHILV</name>
<dbReference type="SUPFAM" id="SSF161098">
    <property type="entry name" value="MetI-like"/>
    <property type="match status" value="1"/>
</dbReference>
<dbReference type="GO" id="GO:0016020">
    <property type="term" value="C:membrane"/>
    <property type="evidence" value="ECO:0007669"/>
    <property type="project" value="UniProtKB-SubCell"/>
</dbReference>
<gene>
    <name evidence="6" type="ORF">HB770_31075</name>
</gene>
<dbReference type="EMBL" id="CP050552">
    <property type="protein sequence ID" value="QND43763.1"/>
    <property type="molecule type" value="Genomic_DNA"/>
</dbReference>
<keyword evidence="4 5" id="KW-0472">Membrane</keyword>
<keyword evidence="2 5" id="KW-0812">Transmembrane</keyword>
<sequence length="82" mass="9023">MNWLENLRRSFLDWDAMAEVLPSMISVGLKNTLILAAASTVLGVVIGMTLAVMGISQSRWLRLLKHASTPMFSAGCRRSSRS</sequence>